<protein>
    <recommendedName>
        <fullName evidence="3">DUF4242 domain-containing protein</fullName>
    </recommendedName>
</protein>
<evidence type="ECO:0008006" key="3">
    <source>
        <dbReference type="Google" id="ProtNLM"/>
    </source>
</evidence>
<reference evidence="1 2" key="1">
    <citation type="submission" date="2017-04" db="EMBL/GenBank/DDBJ databases">
        <title>Draft genome sequence of Zooshikella ganghwensis VG4 isolated from Red Sea sediments.</title>
        <authorList>
            <person name="Rehman Z."/>
            <person name="Alam I."/>
            <person name="Kamau A."/>
            <person name="Bajic V."/>
            <person name="Leiknes T."/>
        </authorList>
    </citation>
    <scope>NUCLEOTIDE SEQUENCE [LARGE SCALE GENOMIC DNA]</scope>
    <source>
        <strain evidence="1 2">VG4</strain>
    </source>
</reference>
<evidence type="ECO:0000313" key="1">
    <source>
        <dbReference type="EMBL" id="RDH42725.1"/>
    </source>
</evidence>
<organism evidence="1 2">
    <name type="scientific">Zooshikella ganghwensis</name>
    <dbReference type="NCBI Taxonomy" id="202772"/>
    <lineage>
        <taxon>Bacteria</taxon>
        <taxon>Pseudomonadati</taxon>
        <taxon>Pseudomonadota</taxon>
        <taxon>Gammaproteobacteria</taxon>
        <taxon>Oceanospirillales</taxon>
        <taxon>Zooshikellaceae</taxon>
        <taxon>Zooshikella</taxon>
    </lineage>
</organism>
<accession>A0A4P9VHR6</accession>
<comment type="caution">
    <text evidence="1">The sequence shown here is derived from an EMBL/GenBank/DDBJ whole genome shotgun (WGS) entry which is preliminary data.</text>
</comment>
<gene>
    <name evidence="1" type="ORF">B9G39_04265</name>
</gene>
<evidence type="ECO:0000313" key="2">
    <source>
        <dbReference type="Proteomes" id="UP000257039"/>
    </source>
</evidence>
<dbReference type="EMBL" id="NDXW01000001">
    <property type="protein sequence ID" value="RDH42725.1"/>
    <property type="molecule type" value="Genomic_DNA"/>
</dbReference>
<sequence length="108" mass="12043">MVLGYSVPGVTMADCSTPTSGGVRLIVVFNDQIHSGKMSLEDAYSDELRKVSVLNPFYVIRRFQEQGLIICAEPADEAHLAQMVQGIEQLAVIDYVEVDQRMQPRMKP</sequence>
<dbReference type="Proteomes" id="UP000257039">
    <property type="component" value="Unassembled WGS sequence"/>
</dbReference>
<dbReference type="AlphaFoldDB" id="A0A4P9VHR6"/>
<name>A0A4P9VHR6_9GAMM</name>
<keyword evidence="2" id="KW-1185">Reference proteome</keyword>
<proteinExistence type="predicted"/>